<comment type="caution">
    <text evidence="1">The sequence shown here is derived from an EMBL/GenBank/DDBJ whole genome shotgun (WGS) entry which is preliminary data.</text>
</comment>
<accession>A0A4Y2A1X1</accession>
<name>A0A4Y2A1X1_ARAVE</name>
<reference evidence="1 2" key="1">
    <citation type="journal article" date="2019" name="Sci. Rep.">
        <title>Orb-weaving spider Araneus ventricosus genome elucidates the spidroin gene catalogue.</title>
        <authorList>
            <person name="Kono N."/>
            <person name="Nakamura H."/>
            <person name="Ohtoshi R."/>
            <person name="Moran D.A.P."/>
            <person name="Shinohara A."/>
            <person name="Yoshida Y."/>
            <person name="Fujiwara M."/>
            <person name="Mori M."/>
            <person name="Tomita M."/>
            <person name="Arakawa K."/>
        </authorList>
    </citation>
    <scope>NUCLEOTIDE SEQUENCE [LARGE SCALE GENOMIC DNA]</scope>
</reference>
<dbReference type="EMBL" id="BGPR01000004">
    <property type="protein sequence ID" value="GBL73733.1"/>
    <property type="molecule type" value="Genomic_DNA"/>
</dbReference>
<sequence length="108" mass="12921">MFRKRNVRNCWKFRLPRLKQISYYRRCNRCTLALTPDISRMAIAAAQCCYRNPDYKILIRIYGAVIEVEAVHMIPPIGKRSKAHRFSCHQKMQFDLYLTRCVLPLFTH</sequence>
<protein>
    <submittedName>
        <fullName evidence="1">Uncharacterized protein</fullName>
    </submittedName>
</protein>
<gene>
    <name evidence="1" type="ORF">AVEN_230716_1</name>
</gene>
<evidence type="ECO:0000313" key="2">
    <source>
        <dbReference type="Proteomes" id="UP000499080"/>
    </source>
</evidence>
<dbReference type="AlphaFoldDB" id="A0A4Y2A1X1"/>
<evidence type="ECO:0000313" key="1">
    <source>
        <dbReference type="EMBL" id="GBL73733.1"/>
    </source>
</evidence>
<organism evidence="1 2">
    <name type="scientific">Araneus ventricosus</name>
    <name type="common">Orbweaver spider</name>
    <name type="synonym">Epeira ventricosa</name>
    <dbReference type="NCBI Taxonomy" id="182803"/>
    <lineage>
        <taxon>Eukaryota</taxon>
        <taxon>Metazoa</taxon>
        <taxon>Ecdysozoa</taxon>
        <taxon>Arthropoda</taxon>
        <taxon>Chelicerata</taxon>
        <taxon>Arachnida</taxon>
        <taxon>Araneae</taxon>
        <taxon>Araneomorphae</taxon>
        <taxon>Entelegynae</taxon>
        <taxon>Araneoidea</taxon>
        <taxon>Araneidae</taxon>
        <taxon>Araneus</taxon>
    </lineage>
</organism>
<proteinExistence type="predicted"/>
<dbReference type="Proteomes" id="UP000499080">
    <property type="component" value="Unassembled WGS sequence"/>
</dbReference>
<keyword evidence="2" id="KW-1185">Reference proteome</keyword>